<gene>
    <name evidence="3" type="primary">pspB</name>
    <name evidence="3" type="ORF">DYBT9623_04358</name>
</gene>
<evidence type="ECO:0000313" key="4">
    <source>
        <dbReference type="Proteomes" id="UP000679725"/>
    </source>
</evidence>
<name>A0ABM8UVP2_9BACT</name>
<dbReference type="NCBIfam" id="TIGR03162">
    <property type="entry name" value="ribazole_cobC"/>
    <property type="match status" value="1"/>
</dbReference>
<dbReference type="GO" id="GO:0016787">
    <property type="term" value="F:hydrolase activity"/>
    <property type="evidence" value="ECO:0007669"/>
    <property type="project" value="UniProtKB-KW"/>
</dbReference>
<comment type="caution">
    <text evidence="3">The sequence shown here is derived from an EMBL/GenBank/DDBJ whole genome shotgun (WGS) entry which is preliminary data.</text>
</comment>
<proteinExistence type="predicted"/>
<dbReference type="InterPro" id="IPR017578">
    <property type="entry name" value="Ribazole_CobC"/>
</dbReference>
<organism evidence="3 4">
    <name type="scientific">Dyadobacter linearis</name>
    <dbReference type="NCBI Taxonomy" id="2823330"/>
    <lineage>
        <taxon>Bacteria</taxon>
        <taxon>Pseudomonadati</taxon>
        <taxon>Bacteroidota</taxon>
        <taxon>Cytophagia</taxon>
        <taxon>Cytophagales</taxon>
        <taxon>Spirosomataceae</taxon>
        <taxon>Dyadobacter</taxon>
    </lineage>
</organism>
<dbReference type="RefSeq" id="WP_215235640.1">
    <property type="nucleotide sequence ID" value="NZ_CAJRAU010000007.1"/>
</dbReference>
<sequence length="187" mass="21444">MEVYLIRHTKPLLTPGLIYGHLEVELAAGLETELDNIRSQLPIHFDAVYSSPSTRCTLLAKAINPNYRVDERLRELHFGDWEGKTWDTVDQADLKFWMEDFVNVRIPGGESMLDLKGRVEDFFTILNHSPDEKIAIVTHGGVIRLLLTLLADKPLHQCFEMKVDYASVFKIDRLSTDRIYSSNANRV</sequence>
<dbReference type="EC" id="3.1.3.73" evidence="2"/>
<dbReference type="Pfam" id="PF00300">
    <property type="entry name" value="His_Phos_1"/>
    <property type="match status" value="1"/>
</dbReference>
<dbReference type="SMART" id="SM00855">
    <property type="entry name" value="PGAM"/>
    <property type="match status" value="1"/>
</dbReference>
<dbReference type="SUPFAM" id="SSF53254">
    <property type="entry name" value="Phosphoglycerate mutase-like"/>
    <property type="match status" value="1"/>
</dbReference>
<evidence type="ECO:0000313" key="3">
    <source>
        <dbReference type="EMBL" id="CAG5072817.1"/>
    </source>
</evidence>
<keyword evidence="1 3" id="KW-0378">Hydrolase</keyword>
<reference evidence="3 4" key="1">
    <citation type="submission" date="2021-04" db="EMBL/GenBank/DDBJ databases">
        <authorList>
            <person name="Rodrigo-Torres L."/>
            <person name="Arahal R. D."/>
            <person name="Lucena T."/>
        </authorList>
    </citation>
    <scope>NUCLEOTIDE SEQUENCE [LARGE SCALE GENOMIC DNA]</scope>
    <source>
        <strain evidence="3 4">CECT 9623</strain>
    </source>
</reference>
<dbReference type="Gene3D" id="3.40.50.1240">
    <property type="entry name" value="Phosphoglycerate mutase-like"/>
    <property type="match status" value="1"/>
</dbReference>
<dbReference type="PANTHER" id="PTHR46517">
    <property type="entry name" value="FRUCTOSE-2,6-BISPHOSPHATASE TIGAR"/>
    <property type="match status" value="1"/>
</dbReference>
<dbReference type="CDD" id="cd07067">
    <property type="entry name" value="HP_PGM_like"/>
    <property type="match status" value="1"/>
</dbReference>
<dbReference type="InterPro" id="IPR013078">
    <property type="entry name" value="His_Pase_superF_clade-1"/>
</dbReference>
<evidence type="ECO:0000256" key="1">
    <source>
        <dbReference type="ARBA" id="ARBA00022801"/>
    </source>
</evidence>
<protein>
    <recommendedName>
        <fullName evidence="2">Alpha-ribazole phosphatase</fullName>
        <ecNumber evidence="2">3.1.3.73</ecNumber>
    </recommendedName>
</protein>
<accession>A0ABM8UVP2</accession>
<evidence type="ECO:0000256" key="2">
    <source>
        <dbReference type="NCBIfam" id="TIGR03162"/>
    </source>
</evidence>
<keyword evidence="4" id="KW-1185">Reference proteome</keyword>
<dbReference type="InterPro" id="IPR051695">
    <property type="entry name" value="Phosphoglycerate_Mutase"/>
</dbReference>
<dbReference type="Proteomes" id="UP000679725">
    <property type="component" value="Unassembled WGS sequence"/>
</dbReference>
<dbReference type="PANTHER" id="PTHR46517:SF1">
    <property type="entry name" value="FRUCTOSE-2,6-BISPHOSPHATASE TIGAR"/>
    <property type="match status" value="1"/>
</dbReference>
<dbReference type="EMBL" id="CAJRAU010000007">
    <property type="protein sequence ID" value="CAG5072817.1"/>
    <property type="molecule type" value="Genomic_DNA"/>
</dbReference>
<dbReference type="InterPro" id="IPR029033">
    <property type="entry name" value="His_PPase_superfam"/>
</dbReference>